<sequence>MRVRAVLVVLALVAVVTTPVTGQVTPDTERFAPTAQADAGQPSGANNTTIAIHPRPNGDARFRVSTGFVLDDTNDSSAFRALGRRFEEGSAGFSVGTFRRAANESSIVTGRSMNVTNVTRNATIVGENASGPDTGRLVLGFTWTGFARTSGDRLIVGDAFNTTRGTWLPGLTTNQTLIVESPPRYVVTRSPVGFTNGTLVWNGPETFQPGSPRAVFTSRESANRTTESGGPLASVPALAVGVGIVALTVVGVYAFARHNGGDASTADAAPPDESTASEPAAPPPTKTETELLSDEERVEHLLERNDGRMKQAAIVTETGWSNAKVSQLLSAMAEEGRVEKLRIGRENLISLPDDGEG</sequence>
<feature type="domain" description="DUF7343" evidence="3">
    <location>
        <begin position="291"/>
        <end position="352"/>
    </location>
</feature>
<keyword evidence="7" id="KW-1185">Reference proteome</keyword>
<dbReference type="RefSeq" id="WP_244704097.1">
    <property type="nucleotide sequence ID" value="NZ_BAAADN010000087.1"/>
</dbReference>
<dbReference type="KEGG" id="hdo:MUK72_03795"/>
<dbReference type="SUPFAM" id="SSF46785">
    <property type="entry name" value="Winged helix' DNA-binding domain"/>
    <property type="match status" value="1"/>
</dbReference>
<keyword evidence="2" id="KW-1133">Transmembrane helix</keyword>
<evidence type="ECO:0000259" key="4">
    <source>
        <dbReference type="Pfam" id="PF24036"/>
    </source>
</evidence>
<gene>
    <name evidence="5" type="ORF">GCM10008985_35110</name>
    <name evidence="6" type="ORF">MUK72_03795</name>
</gene>
<feature type="region of interest" description="Disordered" evidence="1">
    <location>
        <begin position="262"/>
        <end position="292"/>
    </location>
</feature>
<dbReference type="Pfam" id="PF24034">
    <property type="entry name" value="DUF7343"/>
    <property type="match status" value="1"/>
</dbReference>
<evidence type="ECO:0008006" key="9">
    <source>
        <dbReference type="Google" id="ProtNLM"/>
    </source>
</evidence>
<dbReference type="GeneID" id="71760941"/>
<keyword evidence="2" id="KW-0472">Membrane</keyword>
<reference evidence="5" key="3">
    <citation type="submission" date="2023-12" db="EMBL/GenBank/DDBJ databases">
        <authorList>
            <person name="Sun Q."/>
            <person name="Inoue M."/>
        </authorList>
    </citation>
    <scope>NUCLEOTIDE SEQUENCE</scope>
    <source>
        <strain evidence="5">JCM 12289</strain>
    </source>
</reference>
<feature type="transmembrane region" description="Helical" evidence="2">
    <location>
        <begin position="233"/>
        <end position="256"/>
    </location>
</feature>
<organism evidence="5 8">
    <name type="scientific">Halococcus dombrowskii</name>
    <dbReference type="NCBI Taxonomy" id="179637"/>
    <lineage>
        <taxon>Archaea</taxon>
        <taxon>Methanobacteriati</taxon>
        <taxon>Methanobacteriota</taxon>
        <taxon>Stenosarchaea group</taxon>
        <taxon>Halobacteria</taxon>
        <taxon>Halobacteriales</taxon>
        <taxon>Halococcaceae</taxon>
        <taxon>Halococcus</taxon>
    </lineage>
</organism>
<evidence type="ECO:0000313" key="7">
    <source>
        <dbReference type="Proteomes" id="UP000830542"/>
    </source>
</evidence>
<feature type="compositionally biased region" description="Low complexity" evidence="1">
    <location>
        <begin position="268"/>
        <end position="279"/>
    </location>
</feature>
<proteinExistence type="predicted"/>
<dbReference type="Proteomes" id="UP000830542">
    <property type="component" value="Chromosome"/>
</dbReference>
<evidence type="ECO:0000256" key="1">
    <source>
        <dbReference type="SAM" id="MobiDB-lite"/>
    </source>
</evidence>
<dbReference type="InterPro" id="IPR055769">
    <property type="entry name" value="DUF7345"/>
</dbReference>
<dbReference type="Pfam" id="PF24036">
    <property type="entry name" value="DUF7345"/>
    <property type="match status" value="1"/>
</dbReference>
<feature type="compositionally biased region" description="Polar residues" evidence="1">
    <location>
        <begin position="218"/>
        <end position="228"/>
    </location>
</feature>
<evidence type="ECO:0000313" key="8">
    <source>
        <dbReference type="Proteomes" id="UP001500962"/>
    </source>
</evidence>
<dbReference type="Proteomes" id="UP001500962">
    <property type="component" value="Unassembled WGS sequence"/>
</dbReference>
<evidence type="ECO:0000256" key="2">
    <source>
        <dbReference type="SAM" id="Phobius"/>
    </source>
</evidence>
<dbReference type="EMBL" id="CP095005">
    <property type="protein sequence ID" value="UOO95840.1"/>
    <property type="molecule type" value="Genomic_DNA"/>
</dbReference>
<evidence type="ECO:0000313" key="5">
    <source>
        <dbReference type="EMBL" id="GAA0475809.1"/>
    </source>
</evidence>
<dbReference type="AlphaFoldDB" id="A0AAV3SKE6"/>
<dbReference type="InterPro" id="IPR036390">
    <property type="entry name" value="WH_DNA-bd_sf"/>
</dbReference>
<accession>A0AAV3SKE6</accession>
<dbReference type="InterPro" id="IPR055767">
    <property type="entry name" value="DUF7343"/>
</dbReference>
<reference evidence="5" key="1">
    <citation type="journal article" date="2014" name="Int. J. Syst. Evol. Microbiol.">
        <title>Complete genome sequence of Corynebacterium casei LMG S-19264T (=DSM 44701T), isolated from a smear-ripened cheese.</title>
        <authorList>
            <consortium name="US DOE Joint Genome Institute (JGI-PGF)"/>
            <person name="Walter F."/>
            <person name="Albersmeier A."/>
            <person name="Kalinowski J."/>
            <person name="Ruckert C."/>
        </authorList>
    </citation>
    <scope>NUCLEOTIDE SEQUENCE</scope>
    <source>
        <strain evidence="5">JCM 12289</strain>
    </source>
</reference>
<feature type="region of interest" description="Disordered" evidence="1">
    <location>
        <begin position="203"/>
        <end position="232"/>
    </location>
</feature>
<feature type="domain" description="DUF7345" evidence="4">
    <location>
        <begin position="52"/>
        <end position="185"/>
    </location>
</feature>
<dbReference type="EMBL" id="BAAADN010000087">
    <property type="protein sequence ID" value="GAA0475809.1"/>
    <property type="molecule type" value="Genomic_DNA"/>
</dbReference>
<protein>
    <recommendedName>
        <fullName evidence="9">HTH iclR-type domain-containing protein</fullName>
    </recommendedName>
</protein>
<reference evidence="6" key="2">
    <citation type="submission" date="2022-04" db="EMBL/GenBank/DDBJ databases">
        <title>Sequencing and genomic assembly of Halococcus dombrowskii.</title>
        <authorList>
            <person name="Lim S.W."/>
            <person name="MacLea K.S."/>
        </authorList>
    </citation>
    <scope>NUCLEOTIDE SEQUENCE</scope>
    <source>
        <strain evidence="6">H4</strain>
    </source>
</reference>
<keyword evidence="2" id="KW-0812">Transmembrane</keyword>
<evidence type="ECO:0000313" key="6">
    <source>
        <dbReference type="EMBL" id="UOO95840.1"/>
    </source>
</evidence>
<name>A0AAV3SKE6_HALDO</name>
<evidence type="ECO:0000259" key="3">
    <source>
        <dbReference type="Pfam" id="PF24034"/>
    </source>
</evidence>
<feature type="region of interest" description="Disordered" evidence="1">
    <location>
        <begin position="26"/>
        <end position="58"/>
    </location>
</feature>